<dbReference type="Gene3D" id="3.40.50.1440">
    <property type="entry name" value="Tubulin/FtsZ, GTPase domain"/>
    <property type="match status" value="1"/>
</dbReference>
<dbReference type="EMBL" id="UYRU01087421">
    <property type="protein sequence ID" value="VDN35647.1"/>
    <property type="molecule type" value="Genomic_DNA"/>
</dbReference>
<reference evidence="1 2" key="1">
    <citation type="submission" date="2018-11" db="EMBL/GenBank/DDBJ databases">
        <authorList>
            <consortium name="Pathogen Informatics"/>
        </authorList>
    </citation>
    <scope>NUCLEOTIDE SEQUENCE [LARGE SCALE GENOMIC DNA]</scope>
</reference>
<dbReference type="Proteomes" id="UP000281553">
    <property type="component" value="Unassembled WGS sequence"/>
</dbReference>
<dbReference type="GO" id="GO:0005525">
    <property type="term" value="F:GTP binding"/>
    <property type="evidence" value="ECO:0007669"/>
    <property type="project" value="InterPro"/>
</dbReference>
<evidence type="ECO:0008006" key="3">
    <source>
        <dbReference type="Google" id="ProtNLM"/>
    </source>
</evidence>
<organism evidence="1 2">
    <name type="scientific">Dibothriocephalus latus</name>
    <name type="common">Fish tapeworm</name>
    <name type="synonym">Diphyllobothrium latum</name>
    <dbReference type="NCBI Taxonomy" id="60516"/>
    <lineage>
        <taxon>Eukaryota</taxon>
        <taxon>Metazoa</taxon>
        <taxon>Spiralia</taxon>
        <taxon>Lophotrochozoa</taxon>
        <taxon>Platyhelminthes</taxon>
        <taxon>Cestoda</taxon>
        <taxon>Eucestoda</taxon>
        <taxon>Diphyllobothriidea</taxon>
        <taxon>Diphyllobothriidae</taxon>
        <taxon>Dibothriocephalus</taxon>
    </lineage>
</organism>
<accession>A0A3P7NNP7</accession>
<feature type="non-terminal residue" evidence="1">
    <location>
        <position position="233"/>
    </location>
</feature>
<evidence type="ECO:0000313" key="1">
    <source>
        <dbReference type="EMBL" id="VDN35647.1"/>
    </source>
</evidence>
<gene>
    <name evidence="1" type="ORF">DILT_LOCUS16829</name>
</gene>
<dbReference type="OrthoDB" id="10250004at2759"/>
<dbReference type="GO" id="GO:0005200">
    <property type="term" value="F:structural constituent of cytoskeleton"/>
    <property type="evidence" value="ECO:0007669"/>
    <property type="project" value="InterPro"/>
</dbReference>
<proteinExistence type="predicted"/>
<dbReference type="PRINTS" id="PR01224">
    <property type="entry name" value="DELTATUBULIN"/>
</dbReference>
<dbReference type="GO" id="GO:0007017">
    <property type="term" value="P:microtubule-based process"/>
    <property type="evidence" value="ECO:0007669"/>
    <property type="project" value="InterPro"/>
</dbReference>
<keyword evidence="2" id="KW-1185">Reference proteome</keyword>
<name>A0A3P7NNP7_DIBLA</name>
<protein>
    <recommendedName>
        <fullName evidence="3">Tubulin delta chain</fullName>
    </recommendedName>
</protein>
<sequence>MRDLCPKVPVLSQLIWPYKCGEISVQAYNAILSLGHFLVRPNEGPDGILVQENDVLHKACSKRLGNAIEMPISALNGLMAHQLTGMLQPLSLPSPPCRRRLSQFLFNLSGPPDLKLYRLRCLPYLSAGVKTFSTETWPQLVRHGRQLMLTGAPVEDNMDWTLSTTTSVKGYKRFPVVAFSAIARGDGAAELLNDTSRFSGLLSETSASSAFQTPFMGTCRPLCGYPRSLFVAT</sequence>
<evidence type="ECO:0000313" key="2">
    <source>
        <dbReference type="Proteomes" id="UP000281553"/>
    </source>
</evidence>
<dbReference type="GO" id="GO:0005874">
    <property type="term" value="C:microtubule"/>
    <property type="evidence" value="ECO:0007669"/>
    <property type="project" value="InterPro"/>
</dbReference>
<dbReference type="InterPro" id="IPR036525">
    <property type="entry name" value="Tubulin/FtsZ_GTPase_sf"/>
</dbReference>
<dbReference type="SUPFAM" id="SSF52490">
    <property type="entry name" value="Tubulin nucleotide-binding domain-like"/>
    <property type="match status" value="1"/>
</dbReference>
<dbReference type="AlphaFoldDB" id="A0A3P7NNP7"/>
<dbReference type="InterPro" id="IPR002967">
    <property type="entry name" value="Delta_tubulin"/>
</dbReference>